<name>A0A381Y9K5_9ZZZZ</name>
<dbReference type="EMBL" id="UINC01017603">
    <property type="protein sequence ID" value="SVA73163.1"/>
    <property type="molecule type" value="Genomic_DNA"/>
</dbReference>
<protein>
    <submittedName>
        <fullName evidence="1">Uncharacterized protein</fullName>
    </submittedName>
</protein>
<dbReference type="AlphaFoldDB" id="A0A381Y9K5"/>
<gene>
    <name evidence="1" type="ORF">METZ01_LOCUS126017</name>
</gene>
<evidence type="ECO:0000313" key="1">
    <source>
        <dbReference type="EMBL" id="SVA73163.1"/>
    </source>
</evidence>
<organism evidence="1">
    <name type="scientific">marine metagenome</name>
    <dbReference type="NCBI Taxonomy" id="408172"/>
    <lineage>
        <taxon>unclassified sequences</taxon>
        <taxon>metagenomes</taxon>
        <taxon>ecological metagenomes</taxon>
    </lineage>
</organism>
<sequence length="103" mass="11645">MTVDRHKAAHPVLQLQVRSIQPSSIQSMMPNLDRASRLLQSLLALWNHPGVTPAQQQGLAMEVFQEVRLREGGLVAVRPRLRYAPLSVYALWRQHVADDARLS</sequence>
<reference evidence="1" key="1">
    <citation type="submission" date="2018-05" db="EMBL/GenBank/DDBJ databases">
        <authorList>
            <person name="Lanie J.A."/>
            <person name="Ng W.-L."/>
            <person name="Kazmierczak K.M."/>
            <person name="Andrzejewski T.M."/>
            <person name="Davidsen T.M."/>
            <person name="Wayne K.J."/>
            <person name="Tettelin H."/>
            <person name="Glass J.I."/>
            <person name="Rusch D."/>
            <person name="Podicherti R."/>
            <person name="Tsui H.-C.T."/>
            <person name="Winkler M.E."/>
        </authorList>
    </citation>
    <scope>NUCLEOTIDE SEQUENCE</scope>
</reference>
<accession>A0A381Y9K5</accession>
<proteinExistence type="predicted"/>